<dbReference type="AlphaFoldDB" id="X1FVR1"/>
<accession>X1FVR1</accession>
<gene>
    <name evidence="1" type="ORF">S03H2_33560</name>
</gene>
<dbReference type="EMBL" id="BARU01020432">
    <property type="protein sequence ID" value="GAH49082.1"/>
    <property type="molecule type" value="Genomic_DNA"/>
</dbReference>
<name>X1FVR1_9ZZZZ</name>
<proteinExistence type="predicted"/>
<organism evidence="1">
    <name type="scientific">marine sediment metagenome</name>
    <dbReference type="NCBI Taxonomy" id="412755"/>
    <lineage>
        <taxon>unclassified sequences</taxon>
        <taxon>metagenomes</taxon>
        <taxon>ecological metagenomes</taxon>
    </lineage>
</organism>
<sequence length="64" mass="7252">MEGGIEHLELDSAPYELKAKGYAPDAVQDHDVTILISVVPKEVAEPWQYIFLAQPKKVEWEDLT</sequence>
<protein>
    <submittedName>
        <fullName evidence="1">Uncharacterized protein</fullName>
    </submittedName>
</protein>
<comment type="caution">
    <text evidence="1">The sequence shown here is derived from an EMBL/GenBank/DDBJ whole genome shotgun (WGS) entry which is preliminary data.</text>
</comment>
<evidence type="ECO:0000313" key="1">
    <source>
        <dbReference type="EMBL" id="GAH49082.1"/>
    </source>
</evidence>
<reference evidence="1" key="1">
    <citation type="journal article" date="2014" name="Front. Microbiol.">
        <title>High frequency of phylogenetically diverse reductive dehalogenase-homologous genes in deep subseafloor sedimentary metagenomes.</title>
        <authorList>
            <person name="Kawai M."/>
            <person name="Futagami T."/>
            <person name="Toyoda A."/>
            <person name="Takaki Y."/>
            <person name="Nishi S."/>
            <person name="Hori S."/>
            <person name="Arai W."/>
            <person name="Tsubouchi T."/>
            <person name="Morono Y."/>
            <person name="Uchiyama I."/>
            <person name="Ito T."/>
            <person name="Fujiyama A."/>
            <person name="Inagaki F."/>
            <person name="Takami H."/>
        </authorList>
    </citation>
    <scope>NUCLEOTIDE SEQUENCE</scope>
    <source>
        <strain evidence="1">Expedition CK06-06</strain>
    </source>
</reference>